<evidence type="ECO:0000256" key="5">
    <source>
        <dbReference type="RuleBase" id="RU362057"/>
    </source>
</evidence>
<reference evidence="7" key="1">
    <citation type="submission" date="2023-03" db="EMBL/GenBank/DDBJ databases">
        <authorList>
            <person name="Julca I."/>
        </authorList>
    </citation>
    <scope>NUCLEOTIDE SEQUENCE</scope>
</reference>
<evidence type="ECO:0000256" key="3">
    <source>
        <dbReference type="ARBA" id="ARBA00022679"/>
    </source>
</evidence>
<evidence type="ECO:0000259" key="6">
    <source>
        <dbReference type="Pfam" id="PF26168"/>
    </source>
</evidence>
<evidence type="ECO:0000313" key="8">
    <source>
        <dbReference type="Proteomes" id="UP001161247"/>
    </source>
</evidence>
<accession>A0AAV1CWR6</accession>
<dbReference type="EC" id="2.4.1.-" evidence="5"/>
<dbReference type="Proteomes" id="UP001161247">
    <property type="component" value="Chromosome 3"/>
</dbReference>
<proteinExistence type="inferred from homology"/>
<dbReference type="Pfam" id="PF00201">
    <property type="entry name" value="UDPGT"/>
    <property type="match status" value="1"/>
</dbReference>
<dbReference type="EMBL" id="OX459120">
    <property type="protein sequence ID" value="CAI9099845.1"/>
    <property type="molecule type" value="Genomic_DNA"/>
</dbReference>
<keyword evidence="8" id="KW-1185">Reference proteome</keyword>
<dbReference type="PROSITE" id="PS00375">
    <property type="entry name" value="UDPGT"/>
    <property type="match status" value="1"/>
</dbReference>
<dbReference type="InterPro" id="IPR035595">
    <property type="entry name" value="UDP_glycos_trans_CS"/>
</dbReference>
<sequence>MSSNTNYTSQNFAQNGGAIGTTSSCRVAVVMIPYPDHGHLNQLLHLSRLISSYNIPVHFVSIPVAPAWKSVHSNVHFHDICIPFPVSRTKFISPKIPSFEAMVSVVSLHCEPIITLVEKLSNATERIIVIHDSLMFNVAKMVLATCSTLLTKQDIYSFTASSAFDYYANRQLFNGKPILIDGEPAKIFPSVRKTVPVPGFDFKKFLEESYAFNHKNVLNTSRLIEGGFIDLMAKKIDANESDEENEKWAIGPWIPSQILLTGEGNTIARNRDKCLEWLEKQSQNSVLFVCFGTTSTLSAEQIKEIAVGLEISGYSFIWVIPEPEDGDAKDGAVPPQDFEEIVHQRGMIVRDWAPQLEILCHSSTGGFVSHCGWNSCMESISMGVPMAAWPMQTDQPMNAFLITQVLKVGLMVRDWENGYGLVKSSAIAKAVRRLMGSDEGNKIRRRAKELSDAVKGSIKGNGATEEMDRFIAHITR</sequence>
<evidence type="ECO:0000256" key="4">
    <source>
        <dbReference type="RuleBase" id="RU003718"/>
    </source>
</evidence>
<dbReference type="InterPro" id="IPR002213">
    <property type="entry name" value="UDP_glucos_trans"/>
</dbReference>
<dbReference type="InterPro" id="IPR058980">
    <property type="entry name" value="Glyco_transf_N"/>
</dbReference>
<dbReference type="Pfam" id="PF26168">
    <property type="entry name" value="Glyco_transf_N"/>
    <property type="match status" value="1"/>
</dbReference>
<dbReference type="GO" id="GO:0016138">
    <property type="term" value="P:glycoside biosynthetic process"/>
    <property type="evidence" value="ECO:0007669"/>
    <property type="project" value="UniProtKB-ARBA"/>
</dbReference>
<evidence type="ECO:0000313" key="7">
    <source>
        <dbReference type="EMBL" id="CAI9099845.1"/>
    </source>
</evidence>
<organism evidence="7 8">
    <name type="scientific">Oldenlandia corymbosa var. corymbosa</name>
    <dbReference type="NCBI Taxonomy" id="529605"/>
    <lineage>
        <taxon>Eukaryota</taxon>
        <taxon>Viridiplantae</taxon>
        <taxon>Streptophyta</taxon>
        <taxon>Embryophyta</taxon>
        <taxon>Tracheophyta</taxon>
        <taxon>Spermatophyta</taxon>
        <taxon>Magnoliopsida</taxon>
        <taxon>eudicotyledons</taxon>
        <taxon>Gunneridae</taxon>
        <taxon>Pentapetalae</taxon>
        <taxon>asterids</taxon>
        <taxon>lamiids</taxon>
        <taxon>Gentianales</taxon>
        <taxon>Rubiaceae</taxon>
        <taxon>Rubioideae</taxon>
        <taxon>Spermacoceae</taxon>
        <taxon>Hedyotis-Oldenlandia complex</taxon>
        <taxon>Oldenlandia</taxon>
    </lineage>
</organism>
<dbReference type="CDD" id="cd03784">
    <property type="entry name" value="GT1_Gtf-like"/>
    <property type="match status" value="1"/>
</dbReference>
<dbReference type="PANTHER" id="PTHR48044:SF22">
    <property type="entry name" value="GLYCOSYLTRANSFERASE"/>
    <property type="match status" value="1"/>
</dbReference>
<dbReference type="FunFam" id="3.40.50.2000:FF:000060">
    <property type="entry name" value="Glycosyltransferase"/>
    <property type="match status" value="1"/>
</dbReference>
<dbReference type="AlphaFoldDB" id="A0AAV1CWR6"/>
<gene>
    <name evidence="7" type="ORF">OLC1_LOCUS9785</name>
</gene>
<protein>
    <recommendedName>
        <fullName evidence="5">Glycosyltransferase</fullName>
        <ecNumber evidence="5">2.4.1.-</ecNumber>
    </recommendedName>
</protein>
<keyword evidence="3 4" id="KW-0808">Transferase</keyword>
<dbReference type="Gene3D" id="3.40.50.2000">
    <property type="entry name" value="Glycogen Phosphorylase B"/>
    <property type="match status" value="2"/>
</dbReference>
<evidence type="ECO:0000256" key="2">
    <source>
        <dbReference type="ARBA" id="ARBA00022676"/>
    </source>
</evidence>
<name>A0AAV1CWR6_OLDCO</name>
<dbReference type="PANTHER" id="PTHR48044">
    <property type="entry name" value="GLYCOSYLTRANSFERASE"/>
    <property type="match status" value="1"/>
</dbReference>
<dbReference type="SUPFAM" id="SSF53756">
    <property type="entry name" value="UDP-Glycosyltransferase/glycogen phosphorylase"/>
    <property type="match status" value="1"/>
</dbReference>
<evidence type="ECO:0000256" key="1">
    <source>
        <dbReference type="ARBA" id="ARBA00009995"/>
    </source>
</evidence>
<feature type="domain" description="Glycosyltransferase N-terminal" evidence="6">
    <location>
        <begin position="26"/>
        <end position="255"/>
    </location>
</feature>
<keyword evidence="2 4" id="KW-0328">Glycosyltransferase</keyword>
<dbReference type="GO" id="GO:0008194">
    <property type="term" value="F:UDP-glycosyltransferase activity"/>
    <property type="evidence" value="ECO:0007669"/>
    <property type="project" value="InterPro"/>
</dbReference>
<comment type="similarity">
    <text evidence="1 4">Belongs to the UDP-glycosyltransferase family.</text>
</comment>